<keyword evidence="4" id="KW-1185">Reference proteome</keyword>
<keyword evidence="1" id="KW-0560">Oxidoreductase</keyword>
<accession>A0A2P7NSQ1</accession>
<feature type="non-terminal residue" evidence="3">
    <location>
        <position position="298"/>
    </location>
</feature>
<dbReference type="InterPro" id="IPR006076">
    <property type="entry name" value="FAD-dep_OxRdtase"/>
</dbReference>
<feature type="domain" description="FAD dependent oxidoreductase" evidence="2">
    <location>
        <begin position="32"/>
        <end position="293"/>
    </location>
</feature>
<dbReference type="Pfam" id="PF01266">
    <property type="entry name" value="DAO"/>
    <property type="match status" value="1"/>
</dbReference>
<evidence type="ECO:0000259" key="2">
    <source>
        <dbReference type="Pfam" id="PF01266"/>
    </source>
</evidence>
<proteinExistence type="predicted"/>
<dbReference type="RefSeq" id="WP_147383606.1">
    <property type="nucleotide sequence ID" value="NZ_PXXU01000048.1"/>
</dbReference>
<evidence type="ECO:0000256" key="1">
    <source>
        <dbReference type="ARBA" id="ARBA00023002"/>
    </source>
</evidence>
<protein>
    <submittedName>
        <fullName evidence="3">FAD-dependent oxidoreductase</fullName>
    </submittedName>
</protein>
<dbReference type="EMBL" id="PXXU01000048">
    <property type="protein sequence ID" value="PSJ16504.1"/>
    <property type="molecule type" value="Genomic_DNA"/>
</dbReference>
<dbReference type="SUPFAM" id="SSF51905">
    <property type="entry name" value="FAD/NAD(P)-binding domain"/>
    <property type="match status" value="1"/>
</dbReference>
<gene>
    <name evidence="3" type="ORF">C7H79_13075</name>
</gene>
<dbReference type="Gene3D" id="3.50.50.60">
    <property type="entry name" value="FAD/NAD(P)-binding domain"/>
    <property type="match status" value="2"/>
</dbReference>
<dbReference type="PANTHER" id="PTHR13847:SF281">
    <property type="entry name" value="FAD DEPENDENT OXIDOREDUCTASE DOMAIN-CONTAINING PROTEIN"/>
    <property type="match status" value="1"/>
</dbReference>
<evidence type="ECO:0000313" key="4">
    <source>
        <dbReference type="Proteomes" id="UP000241912"/>
    </source>
</evidence>
<comment type="caution">
    <text evidence="3">The sequence shown here is derived from an EMBL/GenBank/DDBJ whole genome shotgun (WGS) entry which is preliminary data.</text>
</comment>
<evidence type="ECO:0000313" key="3">
    <source>
        <dbReference type="EMBL" id="PSJ16504.1"/>
    </source>
</evidence>
<name>A0A2P7NSQ1_9PROT</name>
<dbReference type="PANTHER" id="PTHR13847">
    <property type="entry name" value="SARCOSINE DEHYDROGENASE-RELATED"/>
    <property type="match status" value="1"/>
</dbReference>
<dbReference type="Proteomes" id="UP000241912">
    <property type="component" value="Unassembled WGS sequence"/>
</dbReference>
<dbReference type="GO" id="GO:0016491">
    <property type="term" value="F:oxidoreductase activity"/>
    <property type="evidence" value="ECO:0007669"/>
    <property type="project" value="UniProtKB-KW"/>
</dbReference>
<organism evidence="3 4">
    <name type="scientific">Nitrosomonas supralitoralis</name>
    <dbReference type="NCBI Taxonomy" id="2116706"/>
    <lineage>
        <taxon>Bacteria</taxon>
        <taxon>Pseudomonadati</taxon>
        <taxon>Pseudomonadota</taxon>
        <taxon>Betaproteobacteria</taxon>
        <taxon>Nitrosomonadales</taxon>
        <taxon>Nitrosomonadaceae</taxon>
        <taxon>Nitrosomonas</taxon>
    </lineage>
</organism>
<dbReference type="AlphaFoldDB" id="A0A2P7NSQ1"/>
<sequence>MNYNLNGSSVPLWQATNTIPLFPPLTNNTKADVCVIGGGIAGISTAYLLSKNGKKVILIDANSIGGGETGRTTAHFFPPDEWYSKIEKSFSTAEARLIARGFSQATNLVEYIIEEEQIECSFERVTGYLYSLSEKGFIDLRKELEAANRSGVTAQIVEQVPEISFSTGPAIQFPNQAQFHPLKYLQGLTKAILDNGGVIHCDTRALSIEGNNTLQKVSTNGGEINCQAVVVATNTPFNDTVVLHTKQAAYRTYVIGLRIPNGSVPHILMWDHGHPYYYVRIAKPDPNSDHEILVVGGV</sequence>
<reference evidence="3 4" key="1">
    <citation type="submission" date="2018-03" db="EMBL/GenBank/DDBJ databases">
        <title>Draft genome of Nitrosomonas supralitoralis APG5.</title>
        <authorList>
            <person name="Urakawa H."/>
            <person name="Lopez J.V."/>
        </authorList>
    </citation>
    <scope>NUCLEOTIDE SEQUENCE [LARGE SCALE GENOMIC DNA]</scope>
    <source>
        <strain evidence="3 4">APG5</strain>
    </source>
</reference>
<dbReference type="OrthoDB" id="9767869at2"/>
<dbReference type="InterPro" id="IPR036188">
    <property type="entry name" value="FAD/NAD-bd_sf"/>
</dbReference>
<dbReference type="GO" id="GO:0005737">
    <property type="term" value="C:cytoplasm"/>
    <property type="evidence" value="ECO:0007669"/>
    <property type="project" value="TreeGrafter"/>
</dbReference>